<dbReference type="Proteomes" id="UP001597451">
    <property type="component" value="Unassembled WGS sequence"/>
</dbReference>
<proteinExistence type="predicted"/>
<dbReference type="EMBL" id="JBHUMX010000041">
    <property type="protein sequence ID" value="MFD2630154.1"/>
    <property type="molecule type" value="Genomic_DNA"/>
</dbReference>
<feature type="transmembrane region" description="Helical" evidence="1">
    <location>
        <begin position="7"/>
        <end position="27"/>
    </location>
</feature>
<sequence>MYNAFDLGPYLIKVILLLIIVMILHLLERKGLNKLFRTNKKFYSYNHVNRTHQVIDWMLRISMVFPLFYFIYQGNWKNTVYAILIFAVVQESVRAFMEWKHIRSKKFHYITLIELAISILFILLLIYTEGFGLFDI</sequence>
<keyword evidence="3" id="KW-1185">Reference proteome</keyword>
<protein>
    <submittedName>
        <fullName evidence="2">DUF4181 domain-containing protein</fullName>
    </submittedName>
</protein>
<dbReference type="InterPro" id="IPR025441">
    <property type="entry name" value="DUF4181"/>
</dbReference>
<gene>
    <name evidence="2" type="ORF">ACFSUN_15310</name>
</gene>
<organism evidence="2 3">
    <name type="scientific">Oceanobacillus kapialis</name>
    <dbReference type="NCBI Taxonomy" id="481353"/>
    <lineage>
        <taxon>Bacteria</taxon>
        <taxon>Bacillati</taxon>
        <taxon>Bacillota</taxon>
        <taxon>Bacilli</taxon>
        <taxon>Bacillales</taxon>
        <taxon>Bacillaceae</taxon>
        <taxon>Oceanobacillus</taxon>
    </lineage>
</organism>
<evidence type="ECO:0000313" key="3">
    <source>
        <dbReference type="Proteomes" id="UP001597451"/>
    </source>
</evidence>
<keyword evidence="1" id="KW-1133">Transmembrane helix</keyword>
<keyword evidence="1" id="KW-0472">Membrane</keyword>
<dbReference type="Pfam" id="PF13789">
    <property type="entry name" value="DUF4181"/>
    <property type="match status" value="1"/>
</dbReference>
<keyword evidence="1" id="KW-0812">Transmembrane</keyword>
<accession>A0ABW5Q3Q6</accession>
<reference evidence="3" key="1">
    <citation type="journal article" date="2019" name="Int. J. Syst. Evol. Microbiol.">
        <title>The Global Catalogue of Microorganisms (GCM) 10K type strain sequencing project: providing services to taxonomists for standard genome sequencing and annotation.</title>
        <authorList>
            <consortium name="The Broad Institute Genomics Platform"/>
            <consortium name="The Broad Institute Genome Sequencing Center for Infectious Disease"/>
            <person name="Wu L."/>
            <person name="Ma J."/>
        </authorList>
    </citation>
    <scope>NUCLEOTIDE SEQUENCE [LARGE SCALE GENOMIC DNA]</scope>
    <source>
        <strain evidence="3">TISTR 1858</strain>
    </source>
</reference>
<evidence type="ECO:0000256" key="1">
    <source>
        <dbReference type="SAM" id="Phobius"/>
    </source>
</evidence>
<dbReference type="RefSeq" id="WP_379563100.1">
    <property type="nucleotide sequence ID" value="NZ_CP085256.1"/>
</dbReference>
<name>A0ABW5Q3Q6_9BACI</name>
<feature type="transmembrane region" description="Helical" evidence="1">
    <location>
        <begin position="78"/>
        <end position="97"/>
    </location>
</feature>
<comment type="caution">
    <text evidence="2">The sequence shown here is derived from an EMBL/GenBank/DDBJ whole genome shotgun (WGS) entry which is preliminary data.</text>
</comment>
<feature type="transmembrane region" description="Helical" evidence="1">
    <location>
        <begin position="109"/>
        <end position="127"/>
    </location>
</feature>
<evidence type="ECO:0000313" key="2">
    <source>
        <dbReference type="EMBL" id="MFD2630154.1"/>
    </source>
</evidence>